<sequence>MLKKICAVTAISAAALLGSALPASAEDSGSLTTFSPGWIWYLSEEITQTSTTVVDWVLSAAEEKAGDTVR</sequence>
<comment type="caution">
    <text evidence="2">The sequence shown here is derived from an EMBL/GenBank/DDBJ whole genome shotgun (WGS) entry which is preliminary data.</text>
</comment>
<protein>
    <submittedName>
        <fullName evidence="2">Uncharacterized protein</fullName>
    </submittedName>
</protein>
<keyword evidence="3" id="KW-1185">Reference proteome</keyword>
<proteinExistence type="predicted"/>
<reference evidence="3" key="1">
    <citation type="journal article" date="2019" name="Int. J. Syst. Evol. Microbiol.">
        <title>The Global Catalogue of Microorganisms (GCM) 10K type strain sequencing project: providing services to taxonomists for standard genome sequencing and annotation.</title>
        <authorList>
            <consortium name="The Broad Institute Genomics Platform"/>
            <consortium name="The Broad Institute Genome Sequencing Center for Infectious Disease"/>
            <person name="Wu L."/>
            <person name="Ma J."/>
        </authorList>
    </citation>
    <scope>NUCLEOTIDE SEQUENCE [LARGE SCALE GENOMIC DNA]</scope>
    <source>
        <strain evidence="3">CGMCC 4.7382</strain>
    </source>
</reference>
<name>A0ABW2KBE9_9ACTN</name>
<dbReference type="EMBL" id="JBHTBH010000001">
    <property type="protein sequence ID" value="MFC7326664.1"/>
    <property type="molecule type" value="Genomic_DNA"/>
</dbReference>
<dbReference type="Proteomes" id="UP001596540">
    <property type="component" value="Unassembled WGS sequence"/>
</dbReference>
<organism evidence="2 3">
    <name type="scientific">Marinactinospora rubrisoli</name>
    <dbReference type="NCBI Taxonomy" id="2715399"/>
    <lineage>
        <taxon>Bacteria</taxon>
        <taxon>Bacillati</taxon>
        <taxon>Actinomycetota</taxon>
        <taxon>Actinomycetes</taxon>
        <taxon>Streptosporangiales</taxon>
        <taxon>Nocardiopsidaceae</taxon>
        <taxon>Marinactinospora</taxon>
    </lineage>
</organism>
<evidence type="ECO:0000313" key="3">
    <source>
        <dbReference type="Proteomes" id="UP001596540"/>
    </source>
</evidence>
<accession>A0ABW2KBE9</accession>
<evidence type="ECO:0000313" key="2">
    <source>
        <dbReference type="EMBL" id="MFC7326664.1"/>
    </source>
</evidence>
<feature type="chain" id="PRO_5046596785" evidence="1">
    <location>
        <begin position="26"/>
        <end position="70"/>
    </location>
</feature>
<gene>
    <name evidence="2" type="ORF">ACFQRF_02825</name>
</gene>
<keyword evidence="1" id="KW-0732">Signal</keyword>
<feature type="signal peptide" evidence="1">
    <location>
        <begin position="1"/>
        <end position="25"/>
    </location>
</feature>
<evidence type="ECO:0000256" key="1">
    <source>
        <dbReference type="SAM" id="SignalP"/>
    </source>
</evidence>